<dbReference type="InterPro" id="IPR006671">
    <property type="entry name" value="Cyclin_N"/>
</dbReference>
<sequence>MASPASSSSSMSSSSSPVHHASLVDPARHNPALLQLVDFKVSRQVIEYTIDIVVETVDYALGRTTPSSSRGRPLRRPEHAKFSDFVSKVLTRAEVTMPTLLATLAYIDRARPHLHIGMEEWALERVFLGALIVASKYLNDSTLKNVHWAMCTSVFGKRDVGRIEREFLDVLNFELKITEDDLMSHYQGLADAVSLSSSRRPVESVKEASLPTYTHTERRHSRRRPAPVASAVPELSPPSPVSSSSSSSSSPSDSPRTPESMDIDPASPAKRSMEHPSKHHIQLPLPHQANPTTARKMMNAAQFSTMELLRSFPIPRMTTA</sequence>
<dbReference type="Gene3D" id="1.10.472.10">
    <property type="entry name" value="Cyclin-like"/>
    <property type="match status" value="1"/>
</dbReference>
<dbReference type="GO" id="GO:0005634">
    <property type="term" value="C:nucleus"/>
    <property type="evidence" value="ECO:0007669"/>
    <property type="project" value="TreeGrafter"/>
</dbReference>
<accession>A0A8H7Y3Q7</accession>
<dbReference type="OrthoDB" id="10250320at2759"/>
<dbReference type="InterPro" id="IPR013922">
    <property type="entry name" value="Cyclin_PHO80-like"/>
</dbReference>
<reference evidence="3" key="1">
    <citation type="submission" date="2021-02" db="EMBL/GenBank/DDBJ databases">
        <title>Psilocybe cubensis genome.</title>
        <authorList>
            <person name="Mckernan K.J."/>
            <person name="Crawford S."/>
            <person name="Trippe A."/>
            <person name="Kane L.T."/>
            <person name="Mclaughlin S."/>
        </authorList>
    </citation>
    <scope>NUCLEOTIDE SEQUENCE [LARGE SCALE GENOMIC DNA]</scope>
    <source>
        <strain evidence="3">MGC-MH-2018</strain>
    </source>
</reference>
<proteinExistence type="predicted"/>
<dbReference type="PANTHER" id="PTHR15615:SF10">
    <property type="entry name" value="PHO85 CYCLIN-2-RELATED"/>
    <property type="match status" value="1"/>
</dbReference>
<evidence type="ECO:0000256" key="1">
    <source>
        <dbReference type="SAM" id="MobiDB-lite"/>
    </source>
</evidence>
<dbReference type="SUPFAM" id="SSF47954">
    <property type="entry name" value="Cyclin-like"/>
    <property type="match status" value="1"/>
</dbReference>
<feature type="region of interest" description="Disordered" evidence="1">
    <location>
        <begin position="197"/>
        <end position="285"/>
    </location>
</feature>
<feature type="compositionally biased region" description="Low complexity" evidence="1">
    <location>
        <begin position="1"/>
        <end position="17"/>
    </location>
</feature>
<dbReference type="AlphaFoldDB" id="A0A8H7Y3Q7"/>
<dbReference type="CDD" id="cd20557">
    <property type="entry name" value="CYCLIN_ScPCL1-like"/>
    <property type="match status" value="1"/>
</dbReference>
<comment type="caution">
    <text evidence="3">The sequence shown here is derived from an EMBL/GenBank/DDBJ whole genome shotgun (WGS) entry which is preliminary data.</text>
</comment>
<feature type="compositionally biased region" description="Low complexity" evidence="1">
    <location>
        <begin position="241"/>
        <end position="255"/>
    </location>
</feature>
<name>A0A8H7Y3Q7_PSICU</name>
<dbReference type="GO" id="GO:0019901">
    <property type="term" value="F:protein kinase binding"/>
    <property type="evidence" value="ECO:0007669"/>
    <property type="project" value="InterPro"/>
</dbReference>
<feature type="region of interest" description="Disordered" evidence="1">
    <location>
        <begin position="1"/>
        <end position="22"/>
    </location>
</feature>
<gene>
    <name evidence="3" type="ORF">JR316_003986</name>
</gene>
<dbReference type="InterPro" id="IPR036915">
    <property type="entry name" value="Cyclin-like_sf"/>
</dbReference>
<dbReference type="PANTHER" id="PTHR15615">
    <property type="match status" value="1"/>
</dbReference>
<dbReference type="EMBL" id="JAFIQS010000003">
    <property type="protein sequence ID" value="KAG5171897.1"/>
    <property type="molecule type" value="Genomic_DNA"/>
</dbReference>
<protein>
    <recommendedName>
        <fullName evidence="2">Cyclin N-terminal domain-containing protein</fullName>
    </recommendedName>
</protein>
<evidence type="ECO:0000259" key="2">
    <source>
        <dbReference type="Pfam" id="PF00134"/>
    </source>
</evidence>
<evidence type="ECO:0000313" key="3">
    <source>
        <dbReference type="EMBL" id="KAG5171897.1"/>
    </source>
</evidence>
<dbReference type="GO" id="GO:0000307">
    <property type="term" value="C:cyclin-dependent protein kinase holoenzyme complex"/>
    <property type="evidence" value="ECO:0007669"/>
    <property type="project" value="TreeGrafter"/>
</dbReference>
<dbReference type="GO" id="GO:0016538">
    <property type="term" value="F:cyclin-dependent protein serine/threonine kinase regulator activity"/>
    <property type="evidence" value="ECO:0007669"/>
    <property type="project" value="TreeGrafter"/>
</dbReference>
<feature type="domain" description="Cyclin N-terminal" evidence="2">
    <location>
        <begin position="81"/>
        <end position="175"/>
    </location>
</feature>
<dbReference type="Pfam" id="PF00134">
    <property type="entry name" value="Cyclin_N"/>
    <property type="match status" value="1"/>
</dbReference>
<organism evidence="3">
    <name type="scientific">Psilocybe cubensis</name>
    <name type="common">Psychedelic mushroom</name>
    <name type="synonym">Stropharia cubensis</name>
    <dbReference type="NCBI Taxonomy" id="181762"/>
    <lineage>
        <taxon>Eukaryota</taxon>
        <taxon>Fungi</taxon>
        <taxon>Dikarya</taxon>
        <taxon>Basidiomycota</taxon>
        <taxon>Agaricomycotina</taxon>
        <taxon>Agaricomycetes</taxon>
        <taxon>Agaricomycetidae</taxon>
        <taxon>Agaricales</taxon>
        <taxon>Agaricineae</taxon>
        <taxon>Strophariaceae</taxon>
        <taxon>Psilocybe</taxon>
    </lineage>
</organism>